<feature type="region of interest" description="Disordered" evidence="1">
    <location>
        <begin position="30"/>
        <end position="57"/>
    </location>
</feature>
<feature type="non-terminal residue" evidence="2">
    <location>
        <position position="57"/>
    </location>
</feature>
<proteinExistence type="predicted"/>
<evidence type="ECO:0000313" key="3">
    <source>
        <dbReference type="Proteomes" id="UP000265520"/>
    </source>
</evidence>
<comment type="caution">
    <text evidence="2">The sequence shown here is derived from an EMBL/GenBank/DDBJ whole genome shotgun (WGS) entry which is preliminary data.</text>
</comment>
<evidence type="ECO:0000313" key="2">
    <source>
        <dbReference type="EMBL" id="MCI19559.1"/>
    </source>
</evidence>
<organism evidence="2 3">
    <name type="scientific">Trifolium medium</name>
    <dbReference type="NCBI Taxonomy" id="97028"/>
    <lineage>
        <taxon>Eukaryota</taxon>
        <taxon>Viridiplantae</taxon>
        <taxon>Streptophyta</taxon>
        <taxon>Embryophyta</taxon>
        <taxon>Tracheophyta</taxon>
        <taxon>Spermatophyta</taxon>
        <taxon>Magnoliopsida</taxon>
        <taxon>eudicotyledons</taxon>
        <taxon>Gunneridae</taxon>
        <taxon>Pentapetalae</taxon>
        <taxon>rosids</taxon>
        <taxon>fabids</taxon>
        <taxon>Fabales</taxon>
        <taxon>Fabaceae</taxon>
        <taxon>Papilionoideae</taxon>
        <taxon>50 kb inversion clade</taxon>
        <taxon>NPAAA clade</taxon>
        <taxon>Hologalegina</taxon>
        <taxon>IRL clade</taxon>
        <taxon>Trifolieae</taxon>
        <taxon>Trifolium</taxon>
    </lineage>
</organism>
<protein>
    <submittedName>
        <fullName evidence="2">Uncharacterized protein</fullName>
    </submittedName>
</protein>
<dbReference type="EMBL" id="LXQA010115375">
    <property type="protein sequence ID" value="MCI19559.1"/>
    <property type="molecule type" value="Genomic_DNA"/>
</dbReference>
<keyword evidence="3" id="KW-1185">Reference proteome</keyword>
<sequence length="57" mass="6427">MNPPKEDEDLKCTFSTIIVKNEITMQMTADMAKEKGKTKDNDDDAKVAQHDSDDEPI</sequence>
<name>A0A392Q6T6_9FABA</name>
<dbReference type="AlphaFoldDB" id="A0A392Q6T6"/>
<feature type="compositionally biased region" description="Basic and acidic residues" evidence="1">
    <location>
        <begin position="31"/>
        <end position="51"/>
    </location>
</feature>
<accession>A0A392Q6T6</accession>
<reference evidence="2 3" key="1">
    <citation type="journal article" date="2018" name="Front. Plant Sci.">
        <title>Red Clover (Trifolium pratense) and Zigzag Clover (T. medium) - A Picture of Genomic Similarities and Differences.</title>
        <authorList>
            <person name="Dluhosova J."/>
            <person name="Istvanek J."/>
            <person name="Nedelnik J."/>
            <person name="Repkova J."/>
        </authorList>
    </citation>
    <scope>NUCLEOTIDE SEQUENCE [LARGE SCALE GENOMIC DNA]</scope>
    <source>
        <strain evidence="3">cv. 10/8</strain>
        <tissue evidence="2">Leaf</tissue>
    </source>
</reference>
<dbReference type="Proteomes" id="UP000265520">
    <property type="component" value="Unassembled WGS sequence"/>
</dbReference>
<evidence type="ECO:0000256" key="1">
    <source>
        <dbReference type="SAM" id="MobiDB-lite"/>
    </source>
</evidence>